<evidence type="ECO:0000313" key="1">
    <source>
        <dbReference type="EMBL" id="RGY64099.1"/>
    </source>
</evidence>
<protein>
    <recommendedName>
        <fullName evidence="3">WG repeat-containing protein</fullName>
    </recommendedName>
</protein>
<proteinExistence type="predicted"/>
<dbReference type="EMBL" id="QSDG01000035">
    <property type="protein sequence ID" value="RGY64099.1"/>
    <property type="molecule type" value="Genomic_DNA"/>
</dbReference>
<reference evidence="1 2" key="1">
    <citation type="submission" date="2018-08" db="EMBL/GenBank/DDBJ databases">
        <title>A genome reference for cultivated species of the human gut microbiota.</title>
        <authorList>
            <person name="Zou Y."/>
            <person name="Xue W."/>
            <person name="Luo G."/>
        </authorList>
    </citation>
    <scope>NUCLEOTIDE SEQUENCE [LARGE SCALE GENOMIC DNA]</scope>
    <source>
        <strain evidence="1 2">OF01-1</strain>
    </source>
</reference>
<evidence type="ECO:0000313" key="2">
    <source>
        <dbReference type="Proteomes" id="UP000284614"/>
    </source>
</evidence>
<accession>A0A413JSR9</accession>
<sequence>MSLIANSLLLLCRDKMRIAMNKPLFVECHNALEYNHLFKDVDNMNFYSAKMDENEYIVVDDYDCDNYDIWSEVQIVLLENDRLLCRHKGKYGVVNSEGWDVIPFVYDKFEKRAEANGNMYDVLLGNRWGVIDSSGKEFFRIKYSNPIPILEFPRRVSDDMLCRRTILVEDADTRRKGLVDFDGREIIPTIYSKIERSGNWDYVYVNFGAMEETDPDCTWNGVWGCCNWQGKEIIPVKYHAIHYINEYFIAGDDEYECGDVFVDRYYGTYDLYDLEGTMIIGGFNNCQIGTNYFILNFGIVVKSYWKTTYWGNTEIEYGDELVKELNCDKMCSIIVDKDLKSFISRHLINETREEIEYEFDFLCNNLPAGEGLLIGESPKLCKGKRYNEDDKIIKGISVCSASSINDTVVMYNISKKNVMPDGSIGRLKGIVFCNERMVIAPTYTDVKSINSELLFIQNERGLVGIRNVTKELLEPQFSLITNPYNNIAIGFKIEYVEEDDIYQCQCCLLKFNKDAICQENVVKITGSQLYELLYPTFKSLDGWETLVLSEEPKTLIAQYWKHIPHDNNDTNRFWYPYYKDFKYLWEDEHYEEIRESMSDDSADSYDWRYYNDGLDMDQQDERFWNF</sequence>
<gene>
    <name evidence="1" type="ORF">DXA27_22515</name>
</gene>
<dbReference type="Proteomes" id="UP000284614">
    <property type="component" value="Unassembled WGS sequence"/>
</dbReference>
<name>A0A413JSR9_BACFG</name>
<comment type="caution">
    <text evidence="1">The sequence shown here is derived from an EMBL/GenBank/DDBJ whole genome shotgun (WGS) entry which is preliminary data.</text>
</comment>
<organism evidence="1 2">
    <name type="scientific">Bacteroides fragilis</name>
    <dbReference type="NCBI Taxonomy" id="817"/>
    <lineage>
        <taxon>Bacteria</taxon>
        <taxon>Pseudomonadati</taxon>
        <taxon>Bacteroidota</taxon>
        <taxon>Bacteroidia</taxon>
        <taxon>Bacteroidales</taxon>
        <taxon>Bacteroidaceae</taxon>
        <taxon>Bacteroides</taxon>
    </lineage>
</organism>
<evidence type="ECO:0008006" key="3">
    <source>
        <dbReference type="Google" id="ProtNLM"/>
    </source>
</evidence>
<dbReference type="AlphaFoldDB" id="A0A413JSR9"/>